<dbReference type="InterPro" id="IPR001878">
    <property type="entry name" value="Znf_CCHC"/>
</dbReference>
<dbReference type="GO" id="GO:0008270">
    <property type="term" value="F:zinc ion binding"/>
    <property type="evidence" value="ECO:0007669"/>
    <property type="project" value="UniProtKB-KW"/>
</dbReference>
<keyword evidence="5" id="KW-0539">Nucleus</keyword>
<evidence type="ECO:0000256" key="3">
    <source>
        <dbReference type="ARBA" id="ARBA00022771"/>
    </source>
</evidence>
<evidence type="ECO:0000313" key="11">
    <source>
        <dbReference type="Proteomes" id="UP001362899"/>
    </source>
</evidence>
<keyword evidence="3 6" id="KW-0863">Zinc-finger</keyword>
<dbReference type="InterPro" id="IPR036875">
    <property type="entry name" value="Znf_CCHC_sf"/>
</dbReference>
<keyword evidence="2" id="KW-0479">Metal-binding</keyword>
<dbReference type="AlphaFoldDB" id="A0AAV5RH51"/>
<organism evidence="10 11">
    <name type="scientific">Starmerella bacillaris</name>
    <name type="common">Yeast</name>
    <name type="synonym">Candida zemplinina</name>
    <dbReference type="NCBI Taxonomy" id="1247836"/>
    <lineage>
        <taxon>Eukaryota</taxon>
        <taxon>Fungi</taxon>
        <taxon>Dikarya</taxon>
        <taxon>Ascomycota</taxon>
        <taxon>Saccharomycotina</taxon>
        <taxon>Dipodascomycetes</taxon>
        <taxon>Dipodascales</taxon>
        <taxon>Trichomonascaceae</taxon>
        <taxon>Starmerella</taxon>
    </lineage>
</organism>
<feature type="compositionally biased region" description="Polar residues" evidence="7">
    <location>
        <begin position="130"/>
        <end position="139"/>
    </location>
</feature>
<dbReference type="PANTHER" id="PTHR15439:SF0">
    <property type="entry name" value="CELL DIVISION CYCLE AND APOPTOSIS REGULATOR PROTEIN 1-RELATED"/>
    <property type="match status" value="1"/>
</dbReference>
<dbReference type="SMART" id="SM01180">
    <property type="entry name" value="DWNN"/>
    <property type="match status" value="1"/>
</dbReference>
<feature type="domain" description="DWNN" evidence="9">
    <location>
        <begin position="5"/>
        <end position="79"/>
    </location>
</feature>
<feature type="domain" description="CCHC-type" evidence="8">
    <location>
        <begin position="187"/>
        <end position="202"/>
    </location>
</feature>
<evidence type="ECO:0000259" key="9">
    <source>
        <dbReference type="PROSITE" id="PS51282"/>
    </source>
</evidence>
<sequence>MSSTVYYRFKSCKDLKRVNFDGTSISVFELKRGILLCEKLDQTADSFNLSLFNPDTGGVYDDDSETIPRSSSVLASRTPVTRLGAHYTAARYVTGSMTVNARNASRRENFSGENANAASADDEVAEFYPSTGSKNTGSESDMMSAMFAAQGAQWDQTQQEMASKTPIYYQKQKPNEVDKTVPAGYICNRCGQKGHWITQCPSLYDPSWETKKVRRTTGIPKAMLRTVEKPSDEDDGRTYMMNADGEYVVALADERSWEDFQMRQLQQQRKTNREIPDNLKDPLTNDLFKSPVKMPCCGTTYSEQAIENNLIQNDFQCPNCGKQDVYIDQLEENVEIADKVEDFLELEKEAANENGSLDGDKSDRDASMHDSDSDDYDPERRGSVGSVGSDKSLEPRDLNQRDSNGYNSTNDGKPDQPVPIMPMIMPMMMPYMLNPFLSMPLPQVERKRKAYEDSDDLAQYDGPVMGRIR</sequence>
<dbReference type="Gene3D" id="3.10.20.90">
    <property type="entry name" value="Phosphatidylinositol 3-kinase Catalytic Subunit, Chain A, domain 1"/>
    <property type="match status" value="1"/>
</dbReference>
<dbReference type="PROSITE" id="PS51282">
    <property type="entry name" value="DWNN"/>
    <property type="match status" value="1"/>
</dbReference>
<dbReference type="PROSITE" id="PS50158">
    <property type="entry name" value="ZF_CCHC"/>
    <property type="match status" value="1"/>
</dbReference>
<evidence type="ECO:0000256" key="2">
    <source>
        <dbReference type="ARBA" id="ARBA00022723"/>
    </source>
</evidence>
<dbReference type="InterPro" id="IPR025829">
    <property type="entry name" value="Zn_knuckle_CX2CX3GHX4C"/>
</dbReference>
<evidence type="ECO:0000313" key="10">
    <source>
        <dbReference type="EMBL" id="GMM50537.1"/>
    </source>
</evidence>
<dbReference type="EMBL" id="BTGC01000003">
    <property type="protein sequence ID" value="GMM50537.1"/>
    <property type="molecule type" value="Genomic_DNA"/>
</dbReference>
<keyword evidence="11" id="KW-1185">Reference proteome</keyword>
<comment type="subcellular location">
    <subcellularLocation>
        <location evidence="1">Nucleus</location>
    </subcellularLocation>
</comment>
<keyword evidence="4" id="KW-0862">Zinc</keyword>
<dbReference type="SMART" id="SM00343">
    <property type="entry name" value="ZnF_C2HC"/>
    <property type="match status" value="1"/>
</dbReference>
<comment type="caution">
    <text evidence="10">The sequence shown here is derived from an EMBL/GenBank/DDBJ whole genome shotgun (WGS) entry which is preliminary data.</text>
</comment>
<dbReference type="GO" id="GO:0005634">
    <property type="term" value="C:nucleus"/>
    <property type="evidence" value="ECO:0007669"/>
    <property type="project" value="UniProtKB-SubCell"/>
</dbReference>
<reference evidence="10 11" key="1">
    <citation type="journal article" date="2023" name="Elife">
        <title>Identification of key yeast species and microbe-microbe interactions impacting larval growth of Drosophila in the wild.</title>
        <authorList>
            <person name="Mure A."/>
            <person name="Sugiura Y."/>
            <person name="Maeda R."/>
            <person name="Honda K."/>
            <person name="Sakurai N."/>
            <person name="Takahashi Y."/>
            <person name="Watada M."/>
            <person name="Katoh T."/>
            <person name="Gotoh A."/>
            <person name="Gotoh Y."/>
            <person name="Taniguchi I."/>
            <person name="Nakamura K."/>
            <person name="Hayashi T."/>
            <person name="Katayama T."/>
            <person name="Uemura T."/>
            <person name="Hattori Y."/>
        </authorList>
    </citation>
    <scope>NUCLEOTIDE SEQUENCE [LARGE SCALE GENOMIC DNA]</scope>
    <source>
        <strain evidence="10 11">SB-73</strain>
    </source>
</reference>
<feature type="compositionally biased region" description="Basic and acidic residues" evidence="7">
    <location>
        <begin position="391"/>
        <end position="400"/>
    </location>
</feature>
<evidence type="ECO:0000259" key="8">
    <source>
        <dbReference type="PROSITE" id="PS50158"/>
    </source>
</evidence>
<dbReference type="Gene3D" id="4.10.60.10">
    <property type="entry name" value="Zinc finger, CCHC-type"/>
    <property type="match status" value="1"/>
</dbReference>
<dbReference type="GO" id="GO:0061630">
    <property type="term" value="F:ubiquitin protein ligase activity"/>
    <property type="evidence" value="ECO:0007669"/>
    <property type="project" value="InterPro"/>
</dbReference>
<evidence type="ECO:0000256" key="5">
    <source>
        <dbReference type="ARBA" id="ARBA00023242"/>
    </source>
</evidence>
<dbReference type="Gene3D" id="3.30.40.10">
    <property type="entry name" value="Zinc/RING finger domain, C3HC4 (zinc finger)"/>
    <property type="match status" value="1"/>
</dbReference>
<dbReference type="GO" id="GO:0006397">
    <property type="term" value="P:mRNA processing"/>
    <property type="evidence" value="ECO:0007669"/>
    <property type="project" value="InterPro"/>
</dbReference>
<accession>A0AAV5RH51</accession>
<feature type="region of interest" description="Disordered" evidence="7">
    <location>
        <begin position="351"/>
        <end position="419"/>
    </location>
</feature>
<gene>
    <name evidence="10" type="ORF">DASB73_014950</name>
</gene>
<dbReference type="CDD" id="cd16620">
    <property type="entry name" value="vRING-HC-C4C4_RBBP6"/>
    <property type="match status" value="1"/>
</dbReference>
<dbReference type="GO" id="GO:0003676">
    <property type="term" value="F:nucleic acid binding"/>
    <property type="evidence" value="ECO:0007669"/>
    <property type="project" value="InterPro"/>
</dbReference>
<dbReference type="GO" id="GO:0016567">
    <property type="term" value="P:protein ubiquitination"/>
    <property type="evidence" value="ECO:0007669"/>
    <property type="project" value="InterPro"/>
</dbReference>
<protein>
    <submittedName>
        <fullName evidence="10">Cleavage polyadenylation factor subunit</fullName>
    </submittedName>
</protein>
<dbReference type="PANTHER" id="PTHR15439">
    <property type="entry name" value="RETINOBLASTOMA-BINDING PROTEIN 6"/>
    <property type="match status" value="1"/>
</dbReference>
<dbReference type="Proteomes" id="UP001362899">
    <property type="component" value="Unassembled WGS sequence"/>
</dbReference>
<feature type="compositionally biased region" description="Basic and acidic residues" evidence="7">
    <location>
        <begin position="358"/>
        <end position="371"/>
    </location>
</feature>
<proteinExistence type="predicted"/>
<dbReference type="Pfam" id="PF04564">
    <property type="entry name" value="U-box"/>
    <property type="match status" value="1"/>
</dbReference>
<dbReference type="SUPFAM" id="SSF57756">
    <property type="entry name" value="Retrovirus zinc finger-like domains"/>
    <property type="match status" value="1"/>
</dbReference>
<dbReference type="InterPro" id="IPR014891">
    <property type="entry name" value="DWNN_domain"/>
</dbReference>
<evidence type="ECO:0000256" key="4">
    <source>
        <dbReference type="ARBA" id="ARBA00022833"/>
    </source>
</evidence>
<feature type="region of interest" description="Disordered" evidence="7">
    <location>
        <begin position="108"/>
        <end position="139"/>
    </location>
</feature>
<dbReference type="Pfam" id="PF08783">
    <property type="entry name" value="DWNN"/>
    <property type="match status" value="1"/>
</dbReference>
<dbReference type="InterPro" id="IPR013083">
    <property type="entry name" value="Znf_RING/FYVE/PHD"/>
</dbReference>
<dbReference type="InterPro" id="IPR033489">
    <property type="entry name" value="RBBP6"/>
</dbReference>
<evidence type="ECO:0000256" key="1">
    <source>
        <dbReference type="ARBA" id="ARBA00004123"/>
    </source>
</evidence>
<name>A0AAV5RH51_STABA</name>
<feature type="compositionally biased region" description="Polar residues" evidence="7">
    <location>
        <begin position="401"/>
        <end position="411"/>
    </location>
</feature>
<dbReference type="InterPro" id="IPR003613">
    <property type="entry name" value="Ubox_domain"/>
</dbReference>
<dbReference type="GO" id="GO:0006511">
    <property type="term" value="P:ubiquitin-dependent protein catabolic process"/>
    <property type="evidence" value="ECO:0007669"/>
    <property type="project" value="TreeGrafter"/>
</dbReference>
<evidence type="ECO:0000256" key="7">
    <source>
        <dbReference type="SAM" id="MobiDB-lite"/>
    </source>
</evidence>
<evidence type="ECO:0000256" key="6">
    <source>
        <dbReference type="PROSITE-ProRule" id="PRU00047"/>
    </source>
</evidence>
<dbReference type="Pfam" id="PF13696">
    <property type="entry name" value="zf-CCHC_2"/>
    <property type="match status" value="1"/>
</dbReference>
<dbReference type="SUPFAM" id="SSF57850">
    <property type="entry name" value="RING/U-box"/>
    <property type="match status" value="1"/>
</dbReference>